<dbReference type="InterPro" id="IPR001810">
    <property type="entry name" value="F-box_dom"/>
</dbReference>
<dbReference type="AlphaFoldDB" id="A0A0C9MIH8"/>
<gene>
    <name evidence="3" type="ORF">MAM1_0029c02321</name>
</gene>
<dbReference type="STRING" id="91626.A0A0C9MIH8"/>
<feature type="compositionally biased region" description="Acidic residues" evidence="1">
    <location>
        <begin position="514"/>
        <end position="529"/>
    </location>
</feature>
<proteinExistence type="predicted"/>
<dbReference type="Pfam" id="PF12937">
    <property type="entry name" value="F-box-like"/>
    <property type="match status" value="1"/>
</dbReference>
<protein>
    <recommendedName>
        <fullName evidence="2">F-box domain-containing protein</fullName>
    </recommendedName>
</protein>
<dbReference type="OrthoDB" id="3219396at2759"/>
<evidence type="ECO:0000256" key="1">
    <source>
        <dbReference type="SAM" id="MobiDB-lite"/>
    </source>
</evidence>
<feature type="domain" description="F-box" evidence="2">
    <location>
        <begin position="1"/>
        <end position="46"/>
    </location>
</feature>
<sequence length="834" mass="96260">MHKIPDEILLRIFNVLVEDVQSLIRVSQVNKRFNRLIDDPKLWYNAFLSKYPVWGSRVEYSFNSKRLIDWKDFMVHLVKQQKATKNFSFEFVQEQLLVSRRKRRFEEDSIEEPVDQAAEHDEEHEEEEEEEEEEQPPFWIQDPLVVDIDRIDKTGIVATGKHRKDTLSRTSQHKILFWEYPSWKLIRTFELNLTPSNITCQIIGIQSIRMPTADGKGTQKVRFFTLAVGIAFMNGLDQQQPPNQEEFEDRVDIWKAIFVYRLFDDGSTQCVAHVRVEDLFLGREVFLFSDTSWCQSNDGDCNNTQQDNSISSLADWMKIVCPAAAAQATPSSSHADARFTVYMLAIGPIFERNITGCVQLAQFDLQGQRNILDPSTTPVVWDTDLNQLVAISKKFHSYLGFGHPINHGRYSFESATDMMTCIRLGTDVSCMIHFKYPPHLNHLICTGSYQDDELSVYDWRFGIKVGSLPWKTTPDATVIRRTISTVRANQGREDQLDHAALPPLHLDRRPGNEDLQEQQQGDDEDDDDADTVEVAVDVRPWGLESTLVLPPYWMSSDGSKKGAHVEYNREDLAQHGFRLIAVGDNRSDNQRDKLEIKVWDISYLLQVQWDPLIESYNEAEEDISDSLLMELTQRFSWWPRRTRELSRLAIQMILEQQYQSHLLSQHDFSIDLTHHHHQNSQHNTHHIQHTLYTSNAKNHPQQFILPYSPPQGLQSMLLSHTFDKDEQQHQQLQRQQPFEDIPVKYTAYNVLYTSLFLLTEDGKVTVMDIETGKVTGTVENVAQQQVEGKRSSTYQQEGSQTTNTQHVRGIDVNVIGGREVVVTSKEGLLRGIVS</sequence>
<evidence type="ECO:0000259" key="2">
    <source>
        <dbReference type="PROSITE" id="PS50181"/>
    </source>
</evidence>
<name>A0A0C9MIH8_9FUNG</name>
<dbReference type="PROSITE" id="PS50181">
    <property type="entry name" value="FBOX"/>
    <property type="match status" value="1"/>
</dbReference>
<dbReference type="SMART" id="SM00256">
    <property type="entry name" value="FBOX"/>
    <property type="match status" value="1"/>
</dbReference>
<feature type="region of interest" description="Disordered" evidence="1">
    <location>
        <begin position="107"/>
        <end position="136"/>
    </location>
</feature>
<accession>A0A0C9MIH8</accession>
<organism evidence="3">
    <name type="scientific">Mucor ambiguus</name>
    <dbReference type="NCBI Taxonomy" id="91626"/>
    <lineage>
        <taxon>Eukaryota</taxon>
        <taxon>Fungi</taxon>
        <taxon>Fungi incertae sedis</taxon>
        <taxon>Mucoromycota</taxon>
        <taxon>Mucoromycotina</taxon>
        <taxon>Mucoromycetes</taxon>
        <taxon>Mucorales</taxon>
        <taxon>Mucorineae</taxon>
        <taxon>Mucoraceae</taxon>
        <taxon>Mucor</taxon>
    </lineage>
</organism>
<evidence type="ECO:0000313" key="3">
    <source>
        <dbReference type="EMBL" id="GAN02872.1"/>
    </source>
</evidence>
<feature type="region of interest" description="Disordered" evidence="1">
    <location>
        <begin position="489"/>
        <end position="529"/>
    </location>
</feature>
<dbReference type="SUPFAM" id="SSF81383">
    <property type="entry name" value="F-box domain"/>
    <property type="match status" value="1"/>
</dbReference>
<dbReference type="EMBL" id="DF836318">
    <property type="protein sequence ID" value="GAN02872.1"/>
    <property type="molecule type" value="Genomic_DNA"/>
</dbReference>
<evidence type="ECO:0000313" key="4">
    <source>
        <dbReference type="Proteomes" id="UP000053815"/>
    </source>
</evidence>
<dbReference type="InterPro" id="IPR036047">
    <property type="entry name" value="F-box-like_dom_sf"/>
</dbReference>
<dbReference type="Proteomes" id="UP000053815">
    <property type="component" value="Unassembled WGS sequence"/>
</dbReference>
<keyword evidence="4" id="KW-1185">Reference proteome</keyword>
<reference evidence="3" key="1">
    <citation type="submission" date="2014-09" db="EMBL/GenBank/DDBJ databases">
        <title>Draft genome sequence of an oleaginous Mucoromycotina fungus Mucor ambiguus NBRC6742.</title>
        <authorList>
            <person name="Takeda I."/>
            <person name="Yamane N."/>
            <person name="Morita T."/>
            <person name="Tamano K."/>
            <person name="Machida M."/>
            <person name="Baker S."/>
            <person name="Koike H."/>
        </authorList>
    </citation>
    <scope>NUCLEOTIDE SEQUENCE</scope>
    <source>
        <strain evidence="3">NBRC 6742</strain>
    </source>
</reference>
<feature type="compositionally biased region" description="Acidic residues" evidence="1">
    <location>
        <begin position="108"/>
        <end position="135"/>
    </location>
</feature>
<dbReference type="Gene3D" id="1.20.1280.50">
    <property type="match status" value="1"/>
</dbReference>